<keyword evidence="8" id="KW-0843">Virulence</keyword>
<dbReference type="SMART" id="SM00086">
    <property type="entry name" value="PAC"/>
    <property type="match status" value="1"/>
</dbReference>
<protein>
    <recommendedName>
        <fullName evidence="2">histidine kinase</fullName>
        <ecNumber evidence="2">2.7.13.3</ecNumber>
    </recommendedName>
</protein>
<dbReference type="Pfam" id="PF07568">
    <property type="entry name" value="HisKA_2"/>
    <property type="match status" value="1"/>
</dbReference>
<dbReference type="InterPro" id="IPR036890">
    <property type="entry name" value="HATPase_C_sf"/>
</dbReference>
<dbReference type="InterPro" id="IPR003018">
    <property type="entry name" value="GAF"/>
</dbReference>
<sequence>MPELSPDEVVRAALQISHTRLRRQHELVVGFGVKSLQMTDLDDFLTQACMTAASGMNTQFAKVLLPVPDEPLFLLSHGVGWKSSDIGTATVGADEASPAGYAFTANRPVISNHLGQEMRFRTPALLRDYGIERAINVPVRGTAATYGILEVDSRDGDDFIESDIVFLEGLANIISLAVERLTVKLEADSPHAYSESVLNASPDCVKIISRLGHVEFFNEAGLCRMQLDSLDMITGQPWAELWPESSRHLIHDAVFRVVAGESVRFESFCPTAKGEPKWWDVTAAPIFDRQGQVDKIIAVSRDITERHDQEVKLAALVDAQNTKLTESGLHMEEIHHRVKNSLHLVNTLLLLQANLAVEDAVKIQLQTAANRVLTIASVHERLYQDIDTSNVSAPQYLGALLADIGNVFGEREIELEADSFLLPSERMAPLGLVVSELVTNALKYGRGTITVKVTSDGKDAAIVVTDEGEGFPKSYPKPSGTGLGMRLVKSYSGYGDQAITVDPSTEFSSIRVRFKL</sequence>
<comment type="caution">
    <text evidence="11">The sequence shown here is derived from an EMBL/GenBank/DDBJ whole genome shotgun (WGS) entry which is preliminary data.</text>
</comment>
<evidence type="ECO:0000256" key="5">
    <source>
        <dbReference type="ARBA" id="ARBA00022741"/>
    </source>
</evidence>
<evidence type="ECO:0000256" key="8">
    <source>
        <dbReference type="ARBA" id="ARBA00023026"/>
    </source>
</evidence>
<dbReference type="AlphaFoldDB" id="A0A3M4W761"/>
<dbReference type="PROSITE" id="PS50109">
    <property type="entry name" value="HIS_KIN"/>
    <property type="match status" value="1"/>
</dbReference>
<proteinExistence type="predicted"/>
<dbReference type="SUPFAM" id="SSF55785">
    <property type="entry name" value="PYP-like sensor domain (PAS domain)"/>
    <property type="match status" value="1"/>
</dbReference>
<feature type="domain" description="PAC" evidence="10">
    <location>
        <begin position="259"/>
        <end position="315"/>
    </location>
</feature>
<dbReference type="InterPro" id="IPR003594">
    <property type="entry name" value="HATPase_dom"/>
</dbReference>
<dbReference type="SMART" id="SM00065">
    <property type="entry name" value="GAF"/>
    <property type="match status" value="1"/>
</dbReference>
<evidence type="ECO:0000256" key="3">
    <source>
        <dbReference type="ARBA" id="ARBA00022553"/>
    </source>
</evidence>
<dbReference type="PROSITE" id="PS50113">
    <property type="entry name" value="PAC"/>
    <property type="match status" value="1"/>
</dbReference>
<evidence type="ECO:0000256" key="4">
    <source>
        <dbReference type="ARBA" id="ARBA00022679"/>
    </source>
</evidence>
<dbReference type="Gene3D" id="3.30.450.20">
    <property type="entry name" value="PAS domain"/>
    <property type="match status" value="1"/>
</dbReference>
<dbReference type="InterPro" id="IPR000014">
    <property type="entry name" value="PAS"/>
</dbReference>
<gene>
    <name evidence="11" type="ORF">ALP84_01421</name>
</gene>
<evidence type="ECO:0000256" key="2">
    <source>
        <dbReference type="ARBA" id="ARBA00012438"/>
    </source>
</evidence>
<dbReference type="Pfam" id="PF02518">
    <property type="entry name" value="HATPase_c"/>
    <property type="match status" value="1"/>
</dbReference>
<keyword evidence="3" id="KW-0597">Phosphoprotein</keyword>
<dbReference type="InterPro" id="IPR011495">
    <property type="entry name" value="Sig_transdc_His_kin_sub2_dim/P"/>
</dbReference>
<accession>A0A3M4W761</accession>
<reference evidence="11 12" key="1">
    <citation type="submission" date="2018-08" db="EMBL/GenBank/DDBJ databases">
        <title>Recombination of ecologically and evolutionarily significant loci maintains genetic cohesion in the Pseudomonas syringae species complex.</title>
        <authorList>
            <person name="Dillon M."/>
            <person name="Thakur S."/>
            <person name="Almeida R.N.D."/>
            <person name="Weir B.S."/>
            <person name="Guttman D.S."/>
        </authorList>
    </citation>
    <scope>NUCLEOTIDE SEQUENCE [LARGE SCALE GENOMIC DNA]</scope>
    <source>
        <strain evidence="11 12">ICMP 6917</strain>
    </source>
</reference>
<dbReference type="Pfam" id="PF13185">
    <property type="entry name" value="GAF_2"/>
    <property type="match status" value="1"/>
</dbReference>
<dbReference type="NCBIfam" id="TIGR00229">
    <property type="entry name" value="sensory_box"/>
    <property type="match status" value="1"/>
</dbReference>
<dbReference type="SMART" id="SM00387">
    <property type="entry name" value="HATPase_c"/>
    <property type="match status" value="1"/>
</dbReference>
<dbReference type="InterPro" id="IPR013656">
    <property type="entry name" value="PAS_4"/>
</dbReference>
<dbReference type="InterPro" id="IPR035965">
    <property type="entry name" value="PAS-like_dom_sf"/>
</dbReference>
<dbReference type="Gene3D" id="3.30.565.10">
    <property type="entry name" value="Histidine kinase-like ATPase, C-terminal domain"/>
    <property type="match status" value="1"/>
</dbReference>
<dbReference type="InterPro" id="IPR029016">
    <property type="entry name" value="GAF-like_dom_sf"/>
</dbReference>
<dbReference type="Pfam" id="PF08448">
    <property type="entry name" value="PAS_4"/>
    <property type="match status" value="1"/>
</dbReference>
<dbReference type="SUPFAM" id="SSF55874">
    <property type="entry name" value="ATPase domain of HSP90 chaperone/DNA topoisomerase II/histidine kinase"/>
    <property type="match status" value="1"/>
</dbReference>
<keyword evidence="7" id="KW-0067">ATP-binding</keyword>
<evidence type="ECO:0000313" key="11">
    <source>
        <dbReference type="EMBL" id="RMR59988.1"/>
    </source>
</evidence>
<dbReference type="GeneID" id="93658272"/>
<dbReference type="InterPro" id="IPR000700">
    <property type="entry name" value="PAS-assoc_C"/>
</dbReference>
<keyword evidence="6 11" id="KW-0418">Kinase</keyword>
<evidence type="ECO:0000259" key="9">
    <source>
        <dbReference type="PROSITE" id="PS50109"/>
    </source>
</evidence>
<dbReference type="EC" id="2.7.13.3" evidence="2"/>
<dbReference type="InterPro" id="IPR005467">
    <property type="entry name" value="His_kinase_dom"/>
</dbReference>
<dbReference type="RefSeq" id="WP_025259227.1">
    <property type="nucleotide sequence ID" value="NZ_BLVX01000001.1"/>
</dbReference>
<keyword evidence="4" id="KW-0808">Transferase</keyword>
<comment type="catalytic activity">
    <reaction evidence="1">
        <text>ATP + protein L-histidine = ADP + protein N-phospho-L-histidine.</text>
        <dbReference type="EC" id="2.7.13.3"/>
    </reaction>
</comment>
<evidence type="ECO:0000256" key="6">
    <source>
        <dbReference type="ARBA" id="ARBA00022777"/>
    </source>
</evidence>
<dbReference type="PANTHER" id="PTHR41523:SF8">
    <property type="entry name" value="ETHYLENE RESPONSE SENSOR PROTEIN"/>
    <property type="match status" value="1"/>
</dbReference>
<evidence type="ECO:0000256" key="1">
    <source>
        <dbReference type="ARBA" id="ARBA00000085"/>
    </source>
</evidence>
<dbReference type="Gene3D" id="3.30.450.40">
    <property type="match status" value="1"/>
</dbReference>
<feature type="domain" description="Histidine kinase" evidence="9">
    <location>
        <begin position="333"/>
        <end position="516"/>
    </location>
</feature>
<evidence type="ECO:0000259" key="10">
    <source>
        <dbReference type="PROSITE" id="PS50113"/>
    </source>
</evidence>
<keyword evidence="5" id="KW-0547">Nucleotide-binding</keyword>
<dbReference type="OrthoDB" id="9767435at2"/>
<evidence type="ECO:0000313" key="12">
    <source>
        <dbReference type="Proteomes" id="UP000278332"/>
    </source>
</evidence>
<dbReference type="GO" id="GO:0004673">
    <property type="term" value="F:protein histidine kinase activity"/>
    <property type="evidence" value="ECO:0007669"/>
    <property type="project" value="UniProtKB-EC"/>
</dbReference>
<dbReference type="Proteomes" id="UP000278332">
    <property type="component" value="Unassembled WGS sequence"/>
</dbReference>
<organism evidence="11 12">
    <name type="scientific">Pseudomonas cichorii</name>
    <dbReference type="NCBI Taxonomy" id="36746"/>
    <lineage>
        <taxon>Bacteria</taxon>
        <taxon>Pseudomonadati</taxon>
        <taxon>Pseudomonadota</taxon>
        <taxon>Gammaproteobacteria</taxon>
        <taxon>Pseudomonadales</taxon>
        <taxon>Pseudomonadaceae</taxon>
        <taxon>Pseudomonas</taxon>
    </lineage>
</organism>
<dbReference type="InterPro" id="IPR001610">
    <property type="entry name" value="PAC"/>
</dbReference>
<dbReference type="PANTHER" id="PTHR41523">
    <property type="entry name" value="TWO-COMPONENT SYSTEM SENSOR PROTEIN"/>
    <property type="match status" value="1"/>
</dbReference>
<evidence type="ECO:0000256" key="7">
    <source>
        <dbReference type="ARBA" id="ARBA00022840"/>
    </source>
</evidence>
<name>A0A3M4W761_PSECI</name>
<dbReference type="GO" id="GO:0005524">
    <property type="term" value="F:ATP binding"/>
    <property type="evidence" value="ECO:0007669"/>
    <property type="project" value="UniProtKB-KW"/>
</dbReference>
<dbReference type="SUPFAM" id="SSF55781">
    <property type="entry name" value="GAF domain-like"/>
    <property type="match status" value="1"/>
</dbReference>
<dbReference type="EMBL" id="RBRY01000052">
    <property type="protein sequence ID" value="RMR59988.1"/>
    <property type="molecule type" value="Genomic_DNA"/>
</dbReference>